<organism evidence="2 3">
    <name type="scientific">Bodo saltans</name>
    <name type="common">Flagellated protozoan</name>
    <dbReference type="NCBI Taxonomy" id="75058"/>
    <lineage>
        <taxon>Eukaryota</taxon>
        <taxon>Discoba</taxon>
        <taxon>Euglenozoa</taxon>
        <taxon>Kinetoplastea</taxon>
        <taxon>Metakinetoplastina</taxon>
        <taxon>Eubodonida</taxon>
        <taxon>Bodonidae</taxon>
        <taxon>Bodo</taxon>
    </lineage>
</organism>
<evidence type="ECO:0000256" key="1">
    <source>
        <dbReference type="SAM" id="SignalP"/>
    </source>
</evidence>
<reference evidence="3" key="1">
    <citation type="submission" date="2015-09" db="EMBL/GenBank/DDBJ databases">
        <authorList>
            <consortium name="Pathogen Informatics"/>
        </authorList>
    </citation>
    <scope>NUCLEOTIDE SEQUENCE [LARGE SCALE GENOMIC DNA]</scope>
    <source>
        <strain evidence="3">Lake Konstanz</strain>
    </source>
</reference>
<evidence type="ECO:0000313" key="2">
    <source>
        <dbReference type="EMBL" id="CUE66523.1"/>
    </source>
</evidence>
<proteinExistence type="predicted"/>
<feature type="signal peptide" evidence="1">
    <location>
        <begin position="1"/>
        <end position="23"/>
    </location>
</feature>
<dbReference type="EMBL" id="CYKH01000057">
    <property type="protein sequence ID" value="CUE66523.1"/>
    <property type="molecule type" value="Genomic_DNA"/>
</dbReference>
<protein>
    <submittedName>
        <fullName evidence="2">GPI-anchored surface protein, putative</fullName>
    </submittedName>
</protein>
<feature type="non-terminal residue" evidence="2">
    <location>
        <position position="209"/>
    </location>
</feature>
<sequence length="209" mass="21999">MSLLIQGLCIIVLTSCFWGSAAAHLSPVAVLRWLHPSTASLKAEGGVDTIRNSWSLEATTAALQMPRWLLEIAVATMSAWAPTTTAQPPRNIASSELAPPCLHCASIVEAANDAVNAYVERGLLSNARPAELNQDETPDSLHVAIYAVDCSAMDTSASHGAAAFPCGELASFPAVQMSLREGHHRIVQSAPFRGVGDALGIATFIQGKL</sequence>
<gene>
    <name evidence="2" type="ORF">BSAL_51235</name>
</gene>
<name>A0A0S4IHL4_BODSA</name>
<accession>A0A0S4IHL4</accession>
<evidence type="ECO:0000313" key="3">
    <source>
        <dbReference type="Proteomes" id="UP000051952"/>
    </source>
</evidence>
<dbReference type="Proteomes" id="UP000051952">
    <property type="component" value="Unassembled WGS sequence"/>
</dbReference>
<feature type="chain" id="PRO_5006621348" evidence="1">
    <location>
        <begin position="24"/>
        <end position="209"/>
    </location>
</feature>
<keyword evidence="1" id="KW-0732">Signal</keyword>
<keyword evidence="3" id="KW-1185">Reference proteome</keyword>
<dbReference type="VEuPathDB" id="TriTrypDB:BSAL_51235"/>
<dbReference type="AlphaFoldDB" id="A0A0S4IHL4"/>